<evidence type="ECO:0000313" key="1">
    <source>
        <dbReference type="EMBL" id="CCB90669.1"/>
    </source>
</evidence>
<gene>
    <name evidence="1" type="ORF">WCH_AF03870</name>
</gene>
<accession>F8LB05</accession>
<protein>
    <submittedName>
        <fullName evidence="1">Uncharacterized protein</fullName>
    </submittedName>
</protein>
<sequence>MAEAIRIKFKEKFSVGIGIYRINFKNWNFDKELP</sequence>
<dbReference type="AlphaFoldDB" id="F8LB05"/>
<proteinExistence type="predicted"/>
<name>F8LB05_9BACT</name>
<organism evidence="1">
    <name type="scientific">Waddlia chondrophila 2032/99</name>
    <dbReference type="NCBI Taxonomy" id="765953"/>
    <lineage>
        <taxon>Bacteria</taxon>
        <taxon>Pseudomonadati</taxon>
        <taxon>Chlamydiota</taxon>
        <taxon>Chlamydiia</taxon>
        <taxon>Parachlamydiales</taxon>
        <taxon>Waddliaceae</taxon>
        <taxon>Waddlia</taxon>
    </lineage>
</organism>
<dbReference type="EMBL" id="FR872633">
    <property type="protein sequence ID" value="CCB90669.1"/>
    <property type="molecule type" value="Genomic_DNA"/>
</dbReference>
<reference evidence="1" key="1">
    <citation type="submission" date="2011-05" db="EMBL/GenBank/DDBJ databases">
        <title>Unity in variety -- the pan-genome of the Chlamydiae.</title>
        <authorList>
            <person name="Collingro A."/>
            <person name="Tischler P."/>
            <person name="Weinmaier T."/>
            <person name="Penz T."/>
            <person name="Heinz E."/>
            <person name="Brunham R.C."/>
            <person name="Read T.D."/>
            <person name="Bavoil P.M."/>
            <person name="Sachse K."/>
            <person name="Kahane S."/>
            <person name="Friedman M.G."/>
            <person name="Rattei T."/>
            <person name="Myers G.S.A."/>
            <person name="Horn M."/>
        </authorList>
    </citation>
    <scope>NUCLEOTIDE SEQUENCE</scope>
    <source>
        <strain evidence="1">2032/99</strain>
    </source>
</reference>